<evidence type="ECO:0000256" key="1">
    <source>
        <dbReference type="SAM" id="Phobius"/>
    </source>
</evidence>
<protein>
    <submittedName>
        <fullName evidence="2">Uncharacterized protein</fullName>
    </submittedName>
</protein>
<feature type="transmembrane region" description="Helical" evidence="1">
    <location>
        <begin position="31"/>
        <end position="49"/>
    </location>
</feature>
<accession>A0A7C3SHP3</accession>
<organism evidence="2">
    <name type="scientific">Desulfobacca acetoxidans</name>
    <dbReference type="NCBI Taxonomy" id="60893"/>
    <lineage>
        <taxon>Bacteria</taxon>
        <taxon>Pseudomonadati</taxon>
        <taxon>Thermodesulfobacteriota</taxon>
        <taxon>Desulfobaccia</taxon>
        <taxon>Desulfobaccales</taxon>
        <taxon>Desulfobaccaceae</taxon>
        <taxon>Desulfobacca</taxon>
    </lineage>
</organism>
<reference evidence="2" key="1">
    <citation type="journal article" date="2020" name="mSystems">
        <title>Genome- and Community-Level Interaction Insights into Carbon Utilization and Element Cycling Functions of Hydrothermarchaeota in Hydrothermal Sediment.</title>
        <authorList>
            <person name="Zhou Z."/>
            <person name="Liu Y."/>
            <person name="Xu W."/>
            <person name="Pan J."/>
            <person name="Luo Z.H."/>
            <person name="Li M."/>
        </authorList>
    </citation>
    <scope>NUCLEOTIDE SEQUENCE [LARGE SCALE GENOMIC DNA]</scope>
    <source>
        <strain evidence="2">SpSt-776</strain>
    </source>
</reference>
<evidence type="ECO:0000313" key="2">
    <source>
        <dbReference type="EMBL" id="HGB13686.1"/>
    </source>
</evidence>
<keyword evidence="1" id="KW-1133">Transmembrane helix</keyword>
<dbReference type="AlphaFoldDB" id="A0A7C3SHP3"/>
<sequence length="86" mass="9639">MGKGYMADILLLVFGLLIMTLLLLLGALSEGWVALLCFLATAVVYHTWLRHLVRTVARTADIEVKFDSYDDLDRHGNDDQDIFPSA</sequence>
<feature type="transmembrane region" description="Helical" evidence="1">
    <location>
        <begin position="7"/>
        <end position="25"/>
    </location>
</feature>
<keyword evidence="1" id="KW-0472">Membrane</keyword>
<dbReference type="EMBL" id="DTHB01000007">
    <property type="protein sequence ID" value="HGB13686.1"/>
    <property type="molecule type" value="Genomic_DNA"/>
</dbReference>
<gene>
    <name evidence="2" type="ORF">ENV62_00365</name>
</gene>
<proteinExistence type="predicted"/>
<keyword evidence="1" id="KW-0812">Transmembrane</keyword>
<name>A0A7C3SHP3_9BACT</name>
<comment type="caution">
    <text evidence="2">The sequence shown here is derived from an EMBL/GenBank/DDBJ whole genome shotgun (WGS) entry which is preliminary data.</text>
</comment>